<organism evidence="1 2">
    <name type="scientific">Enterococcus faecium (strain ATCC BAA-472 / TX0016 / DO)</name>
    <dbReference type="NCBI Taxonomy" id="333849"/>
    <lineage>
        <taxon>Bacteria</taxon>
        <taxon>Bacillati</taxon>
        <taxon>Bacillota</taxon>
        <taxon>Bacilli</taxon>
        <taxon>Lactobacillales</taxon>
        <taxon>Enterococcaceae</taxon>
        <taxon>Enterococcus</taxon>
    </lineage>
</organism>
<dbReference type="EMBL" id="CP003583">
    <property type="protein sequence ID" value="AFK59574.1"/>
    <property type="molecule type" value="Genomic_DNA"/>
</dbReference>
<evidence type="ECO:0000313" key="1">
    <source>
        <dbReference type="EMBL" id="AFK59574.1"/>
    </source>
</evidence>
<dbReference type="AlphaFoldDB" id="I3U3I6"/>
<protein>
    <submittedName>
        <fullName evidence="1">Uncharacterized protein</fullName>
    </submittedName>
</protein>
<keyword evidence="2" id="KW-1185">Reference proteome</keyword>
<name>I3U3I6_ENTFD</name>
<evidence type="ECO:0000313" key="2">
    <source>
        <dbReference type="Proteomes" id="UP000005269"/>
    </source>
</evidence>
<sequence length="45" mass="5038">MTSAGSKIQRLLVDKEDTEVDCVVGEVTIATNEQKYFTYRNSIIA</sequence>
<dbReference type="Proteomes" id="UP000005269">
    <property type="component" value="Chromosome"/>
</dbReference>
<dbReference type="HOGENOM" id="CLU_3199410_0_0_9"/>
<accession>I3U3I6</accession>
<gene>
    <name evidence="1" type="ORF">HMPREF0351_11950</name>
</gene>
<dbReference type="KEGG" id="efu:HMPREF0351_11950"/>
<reference evidence="1 2" key="1">
    <citation type="journal article" date="2012" name="BMC Microbiol.">
        <title>Complete genome sequence of Enterococcus faecium strain TX16 and comparative genomic analysis of Enterococcus faecium genomes.</title>
        <authorList>
            <person name="Qin X."/>
            <person name="Galloway-Pena J.R."/>
            <person name="Sillanpaa J."/>
            <person name="Hyeob Roh J."/>
            <person name="Nallapareddy S.R."/>
            <person name="Chowdhury S."/>
            <person name="Bourgogne A."/>
            <person name="Choudhury T."/>
            <person name="Munzy D.M."/>
            <person name="Buhay C.J."/>
            <person name="Ding Y."/>
            <person name="Dugan-Rocha S."/>
            <person name="Liu W."/>
            <person name="Kovar C."/>
            <person name="Sodergren E."/>
            <person name="Highlander S."/>
            <person name="Petrosino J.F."/>
            <person name="Worley K.C."/>
            <person name="Gibbs R.A."/>
            <person name="Weinstock G.M."/>
            <person name="Murray B.E."/>
        </authorList>
    </citation>
    <scope>NUCLEOTIDE SEQUENCE [LARGE SCALE GENOMIC DNA]</scope>
    <source>
        <strain evidence="2">ATCC BAA-472 / TX0016 / DO</strain>
    </source>
</reference>
<proteinExistence type="predicted"/>